<dbReference type="SUPFAM" id="SSF55144">
    <property type="entry name" value="LigT-like"/>
    <property type="match status" value="1"/>
</dbReference>
<proteinExistence type="predicted"/>
<protein>
    <recommendedName>
        <fullName evidence="3">2'-5' RNA ligase family protein</fullName>
    </recommendedName>
</protein>
<accession>A0A841GM12</accession>
<reference evidence="1 2" key="1">
    <citation type="submission" date="2020-08" db="EMBL/GenBank/DDBJ databases">
        <title>Genomic Encyclopedia of Type Strains, Phase IV (KMG-IV): sequencing the most valuable type-strain genomes for metagenomic binning, comparative biology and taxonomic classification.</title>
        <authorList>
            <person name="Goeker M."/>
        </authorList>
    </citation>
    <scope>NUCLEOTIDE SEQUENCE [LARGE SCALE GENOMIC DNA]</scope>
    <source>
        <strain evidence="1 2">DSM 13481</strain>
    </source>
</reference>
<dbReference type="InterPro" id="IPR009097">
    <property type="entry name" value="Cyclic_Pdiesterase"/>
</dbReference>
<dbReference type="EMBL" id="JACHEX010000004">
    <property type="protein sequence ID" value="MBB6063045.1"/>
    <property type="molecule type" value="Genomic_DNA"/>
</dbReference>
<organism evidence="1 2">
    <name type="scientific">Thermosipho japonicus</name>
    <dbReference type="NCBI Taxonomy" id="90323"/>
    <lineage>
        <taxon>Bacteria</taxon>
        <taxon>Thermotogati</taxon>
        <taxon>Thermotogota</taxon>
        <taxon>Thermotogae</taxon>
        <taxon>Thermotogales</taxon>
        <taxon>Fervidobacteriaceae</taxon>
        <taxon>Thermosipho</taxon>
    </lineage>
</organism>
<dbReference type="Proteomes" id="UP000555828">
    <property type="component" value="Unassembled WGS sequence"/>
</dbReference>
<evidence type="ECO:0000313" key="1">
    <source>
        <dbReference type="EMBL" id="MBB6063045.1"/>
    </source>
</evidence>
<dbReference type="RefSeq" id="WP_184619650.1">
    <property type="nucleotide sequence ID" value="NZ_JACHEX010000004.1"/>
</dbReference>
<comment type="caution">
    <text evidence="1">The sequence shown here is derived from an EMBL/GenBank/DDBJ whole genome shotgun (WGS) entry which is preliminary data.</text>
</comment>
<keyword evidence="2" id="KW-1185">Reference proteome</keyword>
<sequence length="230" mass="27438">MKPNLDKFIEKLKELKEKSLVNLLKEWNPKNELFLKVDEKGNYKNFKGDTIIFFLEEEDRKKVLNIQKKLYSLLGDYLARPLSEKYFHMTLHDLCNYNITKEIENCLKNNKEKARKILKEVKSIKKIKMKSLGLYNGGSAIGIMFSPTNEEELNLLLDTRKKFDTLIKQNDFYIPHVTLGYYLPIEYNDKVRRKIYNTLVQINADLEIVLNFKNLEYVIFENMDIYKLQY</sequence>
<gene>
    <name evidence="1" type="ORF">HNP65_001508</name>
</gene>
<dbReference type="Gene3D" id="3.90.1140.10">
    <property type="entry name" value="Cyclic phosphodiesterase"/>
    <property type="match status" value="1"/>
</dbReference>
<name>A0A841GM12_9BACT</name>
<dbReference type="AlphaFoldDB" id="A0A841GM12"/>
<evidence type="ECO:0008006" key="3">
    <source>
        <dbReference type="Google" id="ProtNLM"/>
    </source>
</evidence>
<evidence type="ECO:0000313" key="2">
    <source>
        <dbReference type="Proteomes" id="UP000555828"/>
    </source>
</evidence>